<dbReference type="RefSeq" id="WP_008827254.1">
    <property type="nucleotide sequence ID" value="NZ_AFNU02000012.1"/>
</dbReference>
<feature type="transmembrane region" description="Helical" evidence="1">
    <location>
        <begin position="6"/>
        <end position="27"/>
    </location>
</feature>
<dbReference type="InParanoid" id="F7Q105"/>
<keyword evidence="3" id="KW-1185">Reference proteome</keyword>
<keyword evidence="1" id="KW-0472">Membrane</keyword>
<feature type="transmembrane region" description="Helical" evidence="1">
    <location>
        <begin position="47"/>
        <end position="66"/>
    </location>
</feature>
<dbReference type="AlphaFoldDB" id="F7Q105"/>
<sequence>MFSTLGLIIGLVIYTVLIGLVLVIKYIQESNTSLMVFLRKTSIMSKLVIVIILTYMLSFPFQYYYLSKQEPIILNFNGSSYNDILKVDDGVIVVGKQDIGESHISVGTIRKYSFDGELVWEKLYKGKHNKTRFDQIVMTRDENYLVLANEGYYIYDKRFTHFITYNKNGEIINRDMIQKPQPIKNSSDTVVTLNESLTNQSIYRLEFMRYSDDENDGDDETSYITIKQSNHHNELSNQYEYTFKHDFDSAYIQMMDAWLISETNDRIFIGVLNTAARKNFLQFRLLEFDHNLTLINEYKYNDKKIITDVKTIDFNYLITWKPYKEKKAYFGLYDNDMNKLWEEQIKGKTPHITVNQLLIEDDTLYVLGHEYVNATEVGFTNDFSGYVMDYDLKRRKSSYHNIGDGIGLENGVIEDNKLYSVGLFNNNAFFLSNCKYKDDPYKGVLSLIDLLNYKKEINVLNVEKEESSIEDAERYSPVIEYDFKK</sequence>
<name>F7Q105_9MOLU</name>
<evidence type="ECO:0000313" key="3">
    <source>
        <dbReference type="Proteomes" id="UP000005707"/>
    </source>
</evidence>
<reference evidence="2 3" key="1">
    <citation type="journal article" date="2011" name="J. Bacteriol.">
        <title>Genome sequence of Haloplasma contractile, an unusual contractile bacterium from a deep-sea anoxic brine lake.</title>
        <authorList>
            <person name="Antunes A."/>
            <person name="Alam I."/>
            <person name="El Dorry H."/>
            <person name="Siam R."/>
            <person name="Robertson A."/>
            <person name="Bajic V.B."/>
            <person name="Stingl U."/>
        </authorList>
    </citation>
    <scope>NUCLEOTIDE SEQUENCE [LARGE SCALE GENOMIC DNA]</scope>
    <source>
        <strain evidence="2 3">SSD-17B</strain>
    </source>
</reference>
<dbReference type="STRING" id="1033810.HLPCO_002654"/>
<comment type="caution">
    <text evidence="2">The sequence shown here is derived from an EMBL/GenBank/DDBJ whole genome shotgun (WGS) entry which is preliminary data.</text>
</comment>
<dbReference type="EMBL" id="AFNU02000012">
    <property type="protein sequence ID" value="ERJ11352.1"/>
    <property type="molecule type" value="Genomic_DNA"/>
</dbReference>
<organism evidence="2 3">
    <name type="scientific">Haloplasma contractile SSD-17B</name>
    <dbReference type="NCBI Taxonomy" id="1033810"/>
    <lineage>
        <taxon>Bacteria</taxon>
        <taxon>Bacillati</taxon>
        <taxon>Mycoplasmatota</taxon>
        <taxon>Mollicutes</taxon>
        <taxon>Haloplasmatales</taxon>
        <taxon>Haloplasmataceae</taxon>
        <taxon>Haloplasma</taxon>
    </lineage>
</organism>
<gene>
    <name evidence="2" type="ORF">HLPCO_002654</name>
</gene>
<accession>F7Q105</accession>
<reference evidence="2 3" key="2">
    <citation type="journal article" date="2013" name="PLoS ONE">
        <title>INDIGO - INtegrated Data Warehouse of MIcrobial GenOmes with Examples from the Red Sea Extremophiles.</title>
        <authorList>
            <person name="Alam I."/>
            <person name="Antunes A."/>
            <person name="Kamau A.A."/>
            <person name="Ba Alawi W."/>
            <person name="Kalkatawi M."/>
            <person name="Stingl U."/>
            <person name="Bajic V.B."/>
        </authorList>
    </citation>
    <scope>NUCLEOTIDE SEQUENCE [LARGE SCALE GENOMIC DNA]</scope>
    <source>
        <strain evidence="2 3">SSD-17B</strain>
    </source>
</reference>
<evidence type="ECO:0000313" key="2">
    <source>
        <dbReference type="EMBL" id="ERJ11352.1"/>
    </source>
</evidence>
<evidence type="ECO:0000256" key="1">
    <source>
        <dbReference type="SAM" id="Phobius"/>
    </source>
</evidence>
<keyword evidence="1" id="KW-1133">Transmembrane helix</keyword>
<protein>
    <submittedName>
        <fullName evidence="2">Uncharacterized protein</fullName>
    </submittedName>
</protein>
<dbReference type="Proteomes" id="UP000005707">
    <property type="component" value="Unassembled WGS sequence"/>
</dbReference>
<keyword evidence="1" id="KW-0812">Transmembrane</keyword>
<proteinExistence type="predicted"/>